<comment type="caution">
    <text evidence="2">The sequence shown here is derived from an EMBL/GenBank/DDBJ whole genome shotgun (WGS) entry which is preliminary data.</text>
</comment>
<dbReference type="AlphaFoldDB" id="A0A2T2XDJ6"/>
<gene>
    <name evidence="2" type="ORF">C7B46_13910</name>
</gene>
<dbReference type="InterPro" id="IPR036365">
    <property type="entry name" value="PGBD-like_sf"/>
</dbReference>
<reference evidence="2 3" key="1">
    <citation type="journal article" date="2014" name="BMC Genomics">
        <title>Comparison of environmental and isolate Sulfobacillus genomes reveals diverse carbon, sulfur, nitrogen, and hydrogen metabolisms.</title>
        <authorList>
            <person name="Justice N.B."/>
            <person name="Norman A."/>
            <person name="Brown C.T."/>
            <person name="Singh A."/>
            <person name="Thomas B.C."/>
            <person name="Banfield J.F."/>
        </authorList>
    </citation>
    <scope>NUCLEOTIDE SEQUENCE [LARGE SCALE GENOMIC DNA]</scope>
    <source>
        <strain evidence="2">AMDSBA4</strain>
    </source>
</reference>
<dbReference type="SUPFAM" id="SSF47090">
    <property type="entry name" value="PGBD-like"/>
    <property type="match status" value="1"/>
</dbReference>
<dbReference type="GO" id="GO:0005975">
    <property type="term" value="P:carbohydrate metabolic process"/>
    <property type="evidence" value="ECO:0007669"/>
    <property type="project" value="InterPro"/>
</dbReference>
<name>A0A2T2XDJ6_9FIRM</name>
<evidence type="ECO:0000256" key="1">
    <source>
        <dbReference type="SAM" id="MobiDB-lite"/>
    </source>
</evidence>
<dbReference type="Proteomes" id="UP000242972">
    <property type="component" value="Unassembled WGS sequence"/>
</dbReference>
<evidence type="ECO:0008006" key="4">
    <source>
        <dbReference type="Google" id="ProtNLM"/>
    </source>
</evidence>
<evidence type="ECO:0000313" key="3">
    <source>
        <dbReference type="Proteomes" id="UP000242972"/>
    </source>
</evidence>
<proteinExistence type="predicted"/>
<protein>
    <recommendedName>
        <fullName evidence="4">Peptidoglycan-binding protein</fullName>
    </recommendedName>
</protein>
<dbReference type="EMBL" id="PXYW01000038">
    <property type="protein sequence ID" value="PSR32512.1"/>
    <property type="molecule type" value="Genomic_DNA"/>
</dbReference>
<feature type="compositionally biased region" description="Polar residues" evidence="1">
    <location>
        <begin position="216"/>
        <end position="231"/>
    </location>
</feature>
<dbReference type="SUPFAM" id="SSF54106">
    <property type="entry name" value="LysM domain"/>
    <property type="match status" value="1"/>
</dbReference>
<dbReference type="InterPro" id="IPR036779">
    <property type="entry name" value="LysM_dom_sf"/>
</dbReference>
<dbReference type="InterPro" id="IPR011330">
    <property type="entry name" value="Glyco_hydro/deAcase_b/a-brl"/>
</dbReference>
<organism evidence="2 3">
    <name type="scientific">Sulfobacillus benefaciens</name>
    <dbReference type="NCBI Taxonomy" id="453960"/>
    <lineage>
        <taxon>Bacteria</taxon>
        <taxon>Bacillati</taxon>
        <taxon>Bacillota</taxon>
        <taxon>Clostridia</taxon>
        <taxon>Eubacteriales</taxon>
        <taxon>Clostridiales Family XVII. Incertae Sedis</taxon>
        <taxon>Sulfobacillus</taxon>
    </lineage>
</organism>
<dbReference type="Gene3D" id="1.10.101.10">
    <property type="entry name" value="PGBD-like superfamily/PGBD"/>
    <property type="match status" value="1"/>
</dbReference>
<feature type="region of interest" description="Disordered" evidence="1">
    <location>
        <begin position="214"/>
        <end position="255"/>
    </location>
</feature>
<dbReference type="InterPro" id="IPR036366">
    <property type="entry name" value="PGBDSf"/>
</dbReference>
<sequence>MSTGNLVATILSLALLTPAGSTHPALSAGGKGVVVAQLQADLDLLGYDAGPVTGTVNGQTLNAVDQFVTQWGLGTHTKLSQQVVNVLDAIQPWPASWHGTSLLAVQDWLSGWHLYQGPLSGQWNTATRNALENFLHDAGIQNSGLSTADLSLMAHLEAIRVAYLHHWTYHAQPGDQLAQIAWTINMPISTLQTLNPAHGSVLWINEVVHWRKAASSPVSQKKQRPPSQTSGGIKASQGKAKSETAKSPAVSSPTPVGTGVFSNIRPVAALVLANPSLAQIQSLIEVQSTWKGPIPLVDVAVSGQWALLHPGWIKKLSQLGDEVDVTGYSGIALNQLPKAAATEELNWATQAFRIIGDPVPTFVVGPWVPSAADKEAAAALNFSLMTPTTVVSTSPSACLNALLHNPQGIVVATSNAIPRSFQNFFETLTGDHFSFLTLGQIWAQQ</sequence>
<accession>A0A2T2XDJ6</accession>
<evidence type="ECO:0000313" key="2">
    <source>
        <dbReference type="EMBL" id="PSR32512.1"/>
    </source>
</evidence>
<dbReference type="SUPFAM" id="SSF88713">
    <property type="entry name" value="Glycoside hydrolase/deacetylase"/>
    <property type="match status" value="1"/>
</dbReference>